<dbReference type="AlphaFoldDB" id="A0A9X2HCJ7"/>
<gene>
    <name evidence="1" type="ORF">MJ956_18215</name>
</gene>
<comment type="caution">
    <text evidence="1">The sequence shown here is derived from an EMBL/GenBank/DDBJ whole genome shotgun (WGS) entry which is preliminary data.</text>
</comment>
<evidence type="ECO:0000313" key="1">
    <source>
        <dbReference type="EMBL" id="MCP3057063.1"/>
    </source>
</evidence>
<dbReference type="Proteomes" id="UP001155220">
    <property type="component" value="Unassembled WGS sequence"/>
</dbReference>
<dbReference type="RefSeq" id="WP_253965848.1">
    <property type="nucleotide sequence ID" value="NZ_JALHBS010000121.1"/>
</dbReference>
<dbReference type="EMBL" id="JALHBS010000121">
    <property type="protein sequence ID" value="MCP3057063.1"/>
    <property type="molecule type" value="Genomic_DNA"/>
</dbReference>
<sequence>MADSEISTSLSTVTRRMLLAGTTLMAAAWTTNPLRRSPAANSGDPDVALQLWHEWNDAHLRTYEACCKQQKLETRLVETIGFPRAEVDLPDEGRSIFVHTRDQIEETFGDDPAMAATRAIAEVKLTAHQACWDAADGELGYSVAKETEEAAAFREQQLVDALMSASATSLAGVAGKLDAILREGESSAECPEFPWPFLRSALVDLVRIAQKAQADRFVPGSDRIALLSGRSDR</sequence>
<keyword evidence="2" id="KW-1185">Reference proteome</keyword>
<accession>A0A9X2HCJ7</accession>
<protein>
    <submittedName>
        <fullName evidence="1">Uncharacterized protein</fullName>
    </submittedName>
</protein>
<reference evidence="1" key="1">
    <citation type="submission" date="2022-03" db="EMBL/GenBank/DDBJ databases">
        <title>Aurantimonas Liuensis sp. Nov., isolated from the hadal seawater of the Mariana Trench.</title>
        <authorList>
            <person name="Liu R."/>
        </authorList>
    </citation>
    <scope>NUCLEOTIDE SEQUENCE</scope>
    <source>
        <strain evidence="1">LRZ36</strain>
    </source>
</reference>
<organism evidence="1 2">
    <name type="scientific">Aurantimonas marianensis</name>
    <dbReference type="NCBI Taxonomy" id="2920428"/>
    <lineage>
        <taxon>Bacteria</taxon>
        <taxon>Pseudomonadati</taxon>
        <taxon>Pseudomonadota</taxon>
        <taxon>Alphaproteobacteria</taxon>
        <taxon>Hyphomicrobiales</taxon>
        <taxon>Aurantimonadaceae</taxon>
        <taxon>Aurantimonas</taxon>
    </lineage>
</organism>
<name>A0A9X2HCJ7_9HYPH</name>
<evidence type="ECO:0000313" key="2">
    <source>
        <dbReference type="Proteomes" id="UP001155220"/>
    </source>
</evidence>
<proteinExistence type="predicted"/>